<dbReference type="Pfam" id="PF01569">
    <property type="entry name" value="PAP2"/>
    <property type="match status" value="1"/>
</dbReference>
<feature type="domain" description="Phosphatidic acid phosphatase type 2/haloperoxidase" evidence="2">
    <location>
        <begin position="94"/>
        <end position="204"/>
    </location>
</feature>
<dbReference type="CDD" id="cd03392">
    <property type="entry name" value="PAP2_like_2"/>
    <property type="match status" value="1"/>
</dbReference>
<dbReference type="SUPFAM" id="SSF48317">
    <property type="entry name" value="Acid phosphatase/Vanadium-dependent haloperoxidase"/>
    <property type="match status" value="1"/>
</dbReference>
<feature type="transmembrane region" description="Helical" evidence="1">
    <location>
        <begin position="189"/>
        <end position="210"/>
    </location>
</feature>
<gene>
    <name evidence="3" type="ORF">DX130_09290</name>
</gene>
<feature type="transmembrane region" description="Helical" evidence="1">
    <location>
        <begin position="162"/>
        <end position="183"/>
    </location>
</feature>
<keyword evidence="4" id="KW-1185">Reference proteome</keyword>
<accession>A0A371PLX0</accession>
<feature type="transmembrane region" description="Helical" evidence="1">
    <location>
        <begin position="128"/>
        <end position="150"/>
    </location>
</feature>
<comment type="caution">
    <text evidence="3">The sequence shown here is derived from an EMBL/GenBank/DDBJ whole genome shotgun (WGS) entry which is preliminary data.</text>
</comment>
<protein>
    <submittedName>
        <fullName evidence="3">PAP2 family protein</fullName>
    </submittedName>
</protein>
<dbReference type="Gene3D" id="1.20.144.10">
    <property type="entry name" value="Phosphatidic acid phosphatase type 2/haloperoxidase"/>
    <property type="match status" value="1"/>
</dbReference>
<dbReference type="PANTHER" id="PTHR14969:SF13">
    <property type="entry name" value="AT30094P"/>
    <property type="match status" value="1"/>
</dbReference>
<dbReference type="OrthoDB" id="9789113at2"/>
<evidence type="ECO:0000259" key="2">
    <source>
        <dbReference type="SMART" id="SM00014"/>
    </source>
</evidence>
<evidence type="ECO:0000256" key="1">
    <source>
        <dbReference type="SAM" id="Phobius"/>
    </source>
</evidence>
<dbReference type="Proteomes" id="UP000261905">
    <property type="component" value="Unassembled WGS sequence"/>
</dbReference>
<dbReference type="SMART" id="SM00014">
    <property type="entry name" value="acidPPc"/>
    <property type="match status" value="1"/>
</dbReference>
<reference evidence="3 4" key="1">
    <citation type="submission" date="2018-08" db="EMBL/GenBank/DDBJ databases">
        <title>Paenibacillus sp. M4BSY-1, whole genome shotgun sequence.</title>
        <authorList>
            <person name="Tuo L."/>
        </authorList>
    </citation>
    <scope>NUCLEOTIDE SEQUENCE [LARGE SCALE GENOMIC DNA]</scope>
    <source>
        <strain evidence="3 4">M4BSY-1</strain>
    </source>
</reference>
<keyword evidence="1" id="KW-0812">Transmembrane</keyword>
<name>A0A371PLX0_9BACL</name>
<dbReference type="RefSeq" id="WP_116044614.1">
    <property type="nucleotide sequence ID" value="NZ_QUBQ01000001.1"/>
</dbReference>
<evidence type="ECO:0000313" key="4">
    <source>
        <dbReference type="Proteomes" id="UP000261905"/>
    </source>
</evidence>
<feature type="transmembrane region" description="Helical" evidence="1">
    <location>
        <begin position="12"/>
        <end position="31"/>
    </location>
</feature>
<keyword evidence="1" id="KW-0472">Membrane</keyword>
<proteinExistence type="predicted"/>
<dbReference type="PANTHER" id="PTHR14969">
    <property type="entry name" value="SPHINGOSINE-1-PHOSPHATE PHOSPHOHYDROLASE"/>
    <property type="match status" value="1"/>
</dbReference>
<dbReference type="InterPro" id="IPR036938">
    <property type="entry name" value="PAP2/HPO_sf"/>
</dbReference>
<keyword evidence="1" id="KW-1133">Transmembrane helix</keyword>
<sequence>MEAVFIRKERSFWIYMLAIGMIGFVIAAITLPENGGHSFDKWAHQVLTDWRSEGLTIAFKLMTMLGSTIWIIGITLISAGWFGYRYGWRYSGMMIGSVLIAISSNLLLKMTFDRVRPDTVWSITADGLSFPSGHSMLSIVMFGMLMIILLKEGKWSVGIKSVIVVIPSLFILLIGASRIYFHVHYISDVLAGYSAGLVIISGIMLLAGALRQKRGV</sequence>
<organism evidence="3 4">
    <name type="scientific">Paenibacillus paeoniae</name>
    <dbReference type="NCBI Taxonomy" id="2292705"/>
    <lineage>
        <taxon>Bacteria</taxon>
        <taxon>Bacillati</taxon>
        <taxon>Bacillota</taxon>
        <taxon>Bacilli</taxon>
        <taxon>Bacillales</taxon>
        <taxon>Paenibacillaceae</taxon>
        <taxon>Paenibacillus</taxon>
    </lineage>
</organism>
<dbReference type="EMBL" id="QUBQ01000001">
    <property type="protein sequence ID" value="REK77178.1"/>
    <property type="molecule type" value="Genomic_DNA"/>
</dbReference>
<feature type="transmembrane region" description="Helical" evidence="1">
    <location>
        <begin position="90"/>
        <end position="108"/>
    </location>
</feature>
<dbReference type="AlphaFoldDB" id="A0A371PLX0"/>
<evidence type="ECO:0000313" key="3">
    <source>
        <dbReference type="EMBL" id="REK77178.1"/>
    </source>
</evidence>
<feature type="transmembrane region" description="Helical" evidence="1">
    <location>
        <begin position="57"/>
        <end position="83"/>
    </location>
</feature>
<dbReference type="InterPro" id="IPR000326">
    <property type="entry name" value="PAP2/HPO"/>
</dbReference>